<feature type="transmembrane region" description="Helical" evidence="1">
    <location>
        <begin position="42"/>
        <end position="59"/>
    </location>
</feature>
<keyword evidence="1" id="KW-0812">Transmembrane</keyword>
<accession>A0ABY8VUT0</accession>
<keyword evidence="1" id="KW-0472">Membrane</keyword>
<keyword evidence="3" id="KW-1185">Reference proteome</keyword>
<gene>
    <name evidence="2" type="ORF">PT015_21615</name>
</gene>
<evidence type="ECO:0008006" key="4">
    <source>
        <dbReference type="Google" id="ProtNLM"/>
    </source>
</evidence>
<evidence type="ECO:0000313" key="2">
    <source>
        <dbReference type="EMBL" id="WIM87408.1"/>
    </source>
</evidence>
<evidence type="ECO:0000313" key="3">
    <source>
        <dbReference type="Proteomes" id="UP001236585"/>
    </source>
</evidence>
<reference evidence="2 3" key="1">
    <citation type="journal article" date="2023" name="Microbiol. Resour. Announc.">
        <title>Complete Genome Sequence of Mycobacterium wuenschmanii, a novel Nontuberculous Mycobacterium Isolated from a captive population of Amazon Milk Frogs.</title>
        <authorList>
            <person name="Hicks J."/>
            <person name="Zeineldin M."/>
            <person name="Ward H."/>
            <person name="Wuenschmann A."/>
            <person name="Camp P."/>
            <person name="Farrell D."/>
            <person name="Lehman K."/>
            <person name="Thacker T."/>
            <person name="Cuthbert E."/>
        </authorList>
    </citation>
    <scope>NUCLEOTIDE SEQUENCE [LARGE SCALE GENOMIC DNA]</scope>
    <source>
        <strain evidence="2 3">Wuenschmanii</strain>
    </source>
</reference>
<feature type="transmembrane region" description="Helical" evidence="1">
    <location>
        <begin position="65"/>
        <end position="83"/>
    </location>
</feature>
<keyword evidence="1" id="KW-1133">Transmembrane helix</keyword>
<sequence>MSYPQPAQRPLPPVHHVWVASPGDGRRLYRTTVIQTSGMRRLAVLWALCLALVVVSVVLDPAHNVTWLAVAALFPALFVFLLWQRSKAQEAIMAPGSVWASGFGANELLIVTPISTLVIDYAALKPPQVTGPSILIRTKYGPSTTALPLELFPPEAVAFLNQRAAHNG</sequence>
<proteinExistence type="predicted"/>
<evidence type="ECO:0000256" key="1">
    <source>
        <dbReference type="SAM" id="Phobius"/>
    </source>
</evidence>
<dbReference type="EMBL" id="CP126981">
    <property type="protein sequence ID" value="WIM87408.1"/>
    <property type="molecule type" value="Genomic_DNA"/>
</dbReference>
<name>A0ABY8VUT0_9MYCO</name>
<organism evidence="2 3">
    <name type="scientific">Candidatus Mycobacterium wuenschmannii</name>
    <dbReference type="NCBI Taxonomy" id="3027808"/>
    <lineage>
        <taxon>Bacteria</taxon>
        <taxon>Bacillati</taxon>
        <taxon>Actinomycetota</taxon>
        <taxon>Actinomycetes</taxon>
        <taxon>Mycobacteriales</taxon>
        <taxon>Mycobacteriaceae</taxon>
        <taxon>Mycobacterium</taxon>
    </lineage>
</organism>
<dbReference type="Proteomes" id="UP001236585">
    <property type="component" value="Chromosome"/>
</dbReference>
<protein>
    <recommendedName>
        <fullName evidence="4">Transmembrane protein</fullName>
    </recommendedName>
</protein>
<dbReference type="RefSeq" id="WP_285187124.1">
    <property type="nucleotide sequence ID" value="NZ_CP126981.1"/>
</dbReference>